<evidence type="ECO:0000313" key="2">
    <source>
        <dbReference type="EMBL" id="MFC5821454.1"/>
    </source>
</evidence>
<accession>A0ABW1C716</accession>
<gene>
    <name evidence="2" type="ORF">ACFPUY_40755</name>
</gene>
<dbReference type="RefSeq" id="WP_148029379.1">
    <property type="nucleotide sequence ID" value="NZ_JAHKRN010000043.1"/>
</dbReference>
<comment type="caution">
    <text evidence="2">The sequence shown here is derived from an EMBL/GenBank/DDBJ whole genome shotgun (WGS) entry which is preliminary data.</text>
</comment>
<feature type="signal peptide" evidence="1">
    <location>
        <begin position="1"/>
        <end position="28"/>
    </location>
</feature>
<feature type="chain" id="PRO_5046281355" evidence="1">
    <location>
        <begin position="29"/>
        <end position="198"/>
    </location>
</feature>
<sequence length="198" mass="22056">MRRIASMLLAAACATSVVVLPAAATAQAEGVDVDRSDTPPADWLDQLRQATAKYKDPKVAEQDGYERADDCWEFPYTLPGGERLGGMGYHYANTRLIEDPKIELMRPEILVYVPDGHGGRELGAVEYFQRDRDQRIATVDDRPTLLGHEFQGPMGPHVDGMPIHYDLHLWIFKENPKGMFEQWNPSVKCPAGATHGHG</sequence>
<reference evidence="3" key="1">
    <citation type="journal article" date="2019" name="Int. J. Syst. Evol. Microbiol.">
        <title>The Global Catalogue of Microorganisms (GCM) 10K type strain sequencing project: providing services to taxonomists for standard genome sequencing and annotation.</title>
        <authorList>
            <consortium name="The Broad Institute Genomics Platform"/>
            <consortium name="The Broad Institute Genome Sequencing Center for Infectious Disease"/>
            <person name="Wu L."/>
            <person name="Ma J."/>
        </authorList>
    </citation>
    <scope>NUCLEOTIDE SEQUENCE [LARGE SCALE GENOMIC DNA]</scope>
    <source>
        <strain evidence="3">CGMCC 4.7106</strain>
    </source>
</reference>
<evidence type="ECO:0000313" key="3">
    <source>
        <dbReference type="Proteomes" id="UP001596096"/>
    </source>
</evidence>
<proteinExistence type="predicted"/>
<dbReference type="EMBL" id="JBHSNW010000034">
    <property type="protein sequence ID" value="MFC5821454.1"/>
    <property type="molecule type" value="Genomic_DNA"/>
</dbReference>
<protein>
    <submittedName>
        <fullName evidence="2">Uncharacterized protein</fullName>
    </submittedName>
</protein>
<name>A0ABW1C716_9ACTN</name>
<dbReference type="Proteomes" id="UP001596096">
    <property type="component" value="Unassembled WGS sequence"/>
</dbReference>
<keyword evidence="3" id="KW-1185">Reference proteome</keyword>
<evidence type="ECO:0000256" key="1">
    <source>
        <dbReference type="SAM" id="SignalP"/>
    </source>
</evidence>
<organism evidence="2 3">
    <name type="scientific">Nonomuraea harbinensis</name>
    <dbReference type="NCBI Taxonomy" id="1286938"/>
    <lineage>
        <taxon>Bacteria</taxon>
        <taxon>Bacillati</taxon>
        <taxon>Actinomycetota</taxon>
        <taxon>Actinomycetes</taxon>
        <taxon>Streptosporangiales</taxon>
        <taxon>Streptosporangiaceae</taxon>
        <taxon>Nonomuraea</taxon>
    </lineage>
</organism>
<keyword evidence="1" id="KW-0732">Signal</keyword>